<dbReference type="InterPro" id="IPR000160">
    <property type="entry name" value="GGDEF_dom"/>
</dbReference>
<dbReference type="RefSeq" id="WP_014779282.1">
    <property type="nucleotide sequence ID" value="NC_018012.1"/>
</dbReference>
<dbReference type="GO" id="GO:0005886">
    <property type="term" value="C:plasma membrane"/>
    <property type="evidence" value="ECO:0007669"/>
    <property type="project" value="TreeGrafter"/>
</dbReference>
<dbReference type="EC" id="2.7.7.65" evidence="2"/>
<dbReference type="InterPro" id="IPR050469">
    <property type="entry name" value="Diguanylate_Cyclase"/>
</dbReference>
<dbReference type="OrthoDB" id="9812260at2"/>
<comment type="cofactor">
    <cofactor evidence="1">
        <name>Mg(2+)</name>
        <dbReference type="ChEBI" id="CHEBI:18420"/>
    </cofactor>
</comment>
<evidence type="ECO:0000313" key="5">
    <source>
        <dbReference type="EMBL" id="AFL74863.1"/>
    </source>
</evidence>
<reference evidence="5 6" key="1">
    <citation type="submission" date="2012-06" db="EMBL/GenBank/DDBJ databases">
        <title>Complete sequence of Thiocystis violascens DSM 198.</title>
        <authorList>
            <consortium name="US DOE Joint Genome Institute"/>
            <person name="Lucas S."/>
            <person name="Han J."/>
            <person name="Lapidus A."/>
            <person name="Cheng J.-F."/>
            <person name="Goodwin L."/>
            <person name="Pitluck S."/>
            <person name="Peters L."/>
            <person name="Ovchinnikova G."/>
            <person name="Teshima H."/>
            <person name="Detter J.C."/>
            <person name="Han C."/>
            <person name="Tapia R."/>
            <person name="Land M."/>
            <person name="Hauser L."/>
            <person name="Kyrpides N."/>
            <person name="Ivanova N."/>
            <person name="Pagani I."/>
            <person name="Vogl K."/>
            <person name="Liu Z."/>
            <person name="Frigaard N.-U."/>
            <person name="Bryant D."/>
            <person name="Woyke T."/>
        </authorList>
    </citation>
    <scope>NUCLEOTIDE SEQUENCE [LARGE SCALE GENOMIC DNA]</scope>
    <source>
        <strain evidence="6">ATCC 17096 / DSM 198 / 6111</strain>
    </source>
</reference>
<evidence type="ECO:0000256" key="2">
    <source>
        <dbReference type="ARBA" id="ARBA00012528"/>
    </source>
</evidence>
<keyword evidence="3" id="KW-0175">Coiled coil</keyword>
<dbReference type="Pfam" id="PF00990">
    <property type="entry name" value="GGDEF"/>
    <property type="match status" value="1"/>
</dbReference>
<dbReference type="GO" id="GO:0043709">
    <property type="term" value="P:cell adhesion involved in single-species biofilm formation"/>
    <property type="evidence" value="ECO:0007669"/>
    <property type="project" value="TreeGrafter"/>
</dbReference>
<dbReference type="Gene3D" id="3.30.70.270">
    <property type="match status" value="1"/>
</dbReference>
<evidence type="ECO:0000256" key="1">
    <source>
        <dbReference type="ARBA" id="ARBA00001946"/>
    </source>
</evidence>
<evidence type="ECO:0000256" key="3">
    <source>
        <dbReference type="SAM" id="Coils"/>
    </source>
</evidence>
<dbReference type="eggNOG" id="COG3706">
    <property type="taxonomic scope" value="Bacteria"/>
</dbReference>
<dbReference type="PANTHER" id="PTHR45138">
    <property type="entry name" value="REGULATORY COMPONENTS OF SENSORY TRANSDUCTION SYSTEM"/>
    <property type="match status" value="1"/>
</dbReference>
<dbReference type="HOGENOM" id="CLU_000445_11_5_6"/>
<organism evidence="5 6">
    <name type="scientific">Thiocystis violascens (strain ATCC 17096 / DSM 198 / 6111)</name>
    <name type="common">Chromatium violascens</name>
    <dbReference type="NCBI Taxonomy" id="765911"/>
    <lineage>
        <taxon>Bacteria</taxon>
        <taxon>Pseudomonadati</taxon>
        <taxon>Pseudomonadota</taxon>
        <taxon>Gammaproteobacteria</taxon>
        <taxon>Chromatiales</taxon>
        <taxon>Chromatiaceae</taxon>
        <taxon>Thiocystis</taxon>
    </lineage>
</organism>
<sequence length="346" mass="38713">MTVKRMAFPEDLRTSSDYLRMAVPLMIERKIPPTPYNYALWYAHVQQISPELSKALLEEFPRAGSYDQDKSESLFFEFFVKNYLPNNRKAQNFVVSILTQLAQAVSRNVKGTEAYGSALKDAMEIFDAAVDQQRIRDMLTQLLTDTATVETLNMEFQLELQSARVEVEKLRRELEESQYSARFDTLTKIANRRAFNDAFAQALGMPDDPTCLLLLDLDKFKVCNDTYGHLTGDRILEIVGGILGGFQSETIFVARYGGEEFAVIVKDSLAAAQDIAETIRQKVSAIHLTKKDTHDLIGVITVSIGVVLARVGETPEEIIGRADAALYRAKDQGRNRVVTDGVGDAV</sequence>
<dbReference type="NCBIfam" id="TIGR00254">
    <property type="entry name" value="GGDEF"/>
    <property type="match status" value="1"/>
</dbReference>
<dbReference type="EMBL" id="CP003154">
    <property type="protein sequence ID" value="AFL74863.1"/>
    <property type="molecule type" value="Genomic_DNA"/>
</dbReference>
<protein>
    <recommendedName>
        <fullName evidence="2">diguanylate cyclase</fullName>
        <ecNumber evidence="2">2.7.7.65</ecNumber>
    </recommendedName>
</protein>
<dbReference type="SUPFAM" id="SSF55073">
    <property type="entry name" value="Nucleotide cyclase"/>
    <property type="match status" value="1"/>
</dbReference>
<dbReference type="GO" id="GO:1902201">
    <property type="term" value="P:negative regulation of bacterial-type flagellum-dependent cell motility"/>
    <property type="evidence" value="ECO:0007669"/>
    <property type="project" value="TreeGrafter"/>
</dbReference>
<dbReference type="InterPro" id="IPR029787">
    <property type="entry name" value="Nucleotide_cyclase"/>
</dbReference>
<dbReference type="GO" id="GO:0052621">
    <property type="term" value="F:diguanylate cyclase activity"/>
    <property type="evidence" value="ECO:0007669"/>
    <property type="project" value="UniProtKB-EC"/>
</dbReference>
<dbReference type="FunFam" id="3.30.70.270:FF:000001">
    <property type="entry name" value="Diguanylate cyclase domain protein"/>
    <property type="match status" value="1"/>
</dbReference>
<dbReference type="KEGG" id="tvi:Thivi_2972"/>
<feature type="domain" description="GGDEF" evidence="4">
    <location>
        <begin position="208"/>
        <end position="342"/>
    </location>
</feature>
<dbReference type="PANTHER" id="PTHR45138:SF2">
    <property type="entry name" value="DIGUANYLATE CYCLASE VDCA"/>
    <property type="match status" value="1"/>
</dbReference>
<dbReference type="PROSITE" id="PS50887">
    <property type="entry name" value="GGDEF"/>
    <property type="match status" value="1"/>
</dbReference>
<dbReference type="STRING" id="765911.Thivi_2972"/>
<dbReference type="CDD" id="cd01949">
    <property type="entry name" value="GGDEF"/>
    <property type="match status" value="1"/>
</dbReference>
<dbReference type="InterPro" id="IPR043128">
    <property type="entry name" value="Rev_trsase/Diguanyl_cyclase"/>
</dbReference>
<evidence type="ECO:0000313" key="6">
    <source>
        <dbReference type="Proteomes" id="UP000006062"/>
    </source>
</evidence>
<dbReference type="SMART" id="SM00267">
    <property type="entry name" value="GGDEF"/>
    <property type="match status" value="1"/>
</dbReference>
<evidence type="ECO:0000259" key="4">
    <source>
        <dbReference type="PROSITE" id="PS50887"/>
    </source>
</evidence>
<accession>I3YCZ5</accession>
<keyword evidence="6" id="KW-1185">Reference proteome</keyword>
<gene>
    <name evidence="5" type="ordered locus">Thivi_2972</name>
</gene>
<name>I3YCZ5_THIV6</name>
<feature type="coiled-coil region" evidence="3">
    <location>
        <begin position="153"/>
        <end position="180"/>
    </location>
</feature>
<dbReference type="Proteomes" id="UP000006062">
    <property type="component" value="Chromosome"/>
</dbReference>
<proteinExistence type="predicted"/>
<dbReference type="AlphaFoldDB" id="I3YCZ5"/>